<organism evidence="4 5">
    <name type="scientific">Sphaerotilus natans subsp. natans DSM 6575</name>
    <dbReference type="NCBI Taxonomy" id="1286631"/>
    <lineage>
        <taxon>Bacteria</taxon>
        <taxon>Pseudomonadati</taxon>
        <taxon>Pseudomonadota</taxon>
        <taxon>Betaproteobacteria</taxon>
        <taxon>Burkholderiales</taxon>
        <taxon>Sphaerotilaceae</taxon>
        <taxon>Sphaerotilus</taxon>
    </lineage>
</organism>
<evidence type="ECO:0000256" key="2">
    <source>
        <dbReference type="PROSITE-ProRule" id="PRU00703"/>
    </source>
</evidence>
<evidence type="ECO:0000256" key="1">
    <source>
        <dbReference type="ARBA" id="ARBA00023122"/>
    </source>
</evidence>
<sequence>MSTVAQILKSKPVNQPVRTLPPDATVREAIELMAEQRIGALLVAEGERIVGIFTERDYARKIEVRGRASATTRLAEVMTPDVLHVSPATTTQECMALMTDKRLRHLPVLDAGQVVGMVSIGDLVKEIISEQQFMIAQLESYIHS</sequence>
<accession>A0A059KRC9</accession>
<dbReference type="RefSeq" id="WP_037478345.1">
    <property type="nucleotide sequence ID" value="NZ_AZRA01000019.1"/>
</dbReference>
<dbReference type="Gene3D" id="3.10.580.10">
    <property type="entry name" value="CBS-domain"/>
    <property type="match status" value="1"/>
</dbReference>
<dbReference type="PATRIC" id="fig|1286631.3.peg.734"/>
<dbReference type="PROSITE" id="PS51371">
    <property type="entry name" value="CBS"/>
    <property type="match status" value="2"/>
</dbReference>
<dbReference type="EMBL" id="AZRA01000019">
    <property type="protein sequence ID" value="KDB53663.1"/>
    <property type="molecule type" value="Genomic_DNA"/>
</dbReference>
<feature type="domain" description="CBS" evidence="3">
    <location>
        <begin position="13"/>
        <end position="69"/>
    </location>
</feature>
<proteinExistence type="predicted"/>
<dbReference type="AlphaFoldDB" id="A0A059KRC9"/>
<evidence type="ECO:0000313" key="5">
    <source>
        <dbReference type="Proteomes" id="UP000026714"/>
    </source>
</evidence>
<keyword evidence="1 2" id="KW-0129">CBS domain</keyword>
<feature type="domain" description="CBS" evidence="3">
    <location>
        <begin position="78"/>
        <end position="133"/>
    </location>
</feature>
<dbReference type="InterPro" id="IPR044725">
    <property type="entry name" value="CBSX3_CBS_dom"/>
</dbReference>
<comment type="caution">
    <text evidence="4">The sequence shown here is derived from an EMBL/GenBank/DDBJ whole genome shotgun (WGS) entry which is preliminary data.</text>
</comment>
<dbReference type="SUPFAM" id="SSF54631">
    <property type="entry name" value="CBS-domain pair"/>
    <property type="match status" value="1"/>
</dbReference>
<dbReference type="PANTHER" id="PTHR43080">
    <property type="entry name" value="CBS DOMAIN-CONTAINING PROTEIN CBSX3, MITOCHONDRIAL"/>
    <property type="match status" value="1"/>
</dbReference>
<dbReference type="SMART" id="SM00116">
    <property type="entry name" value="CBS"/>
    <property type="match status" value="2"/>
</dbReference>
<keyword evidence="5" id="KW-1185">Reference proteome</keyword>
<evidence type="ECO:0000313" key="4">
    <source>
        <dbReference type="EMBL" id="KDB53663.1"/>
    </source>
</evidence>
<dbReference type="CDD" id="cd04623">
    <property type="entry name" value="CBS_pair_bac_euk"/>
    <property type="match status" value="1"/>
</dbReference>
<reference evidence="4 5" key="1">
    <citation type="journal article" date="2014" name="FEMS Microbiol. Ecol.">
        <title>Sphaerotilus natans encrusted with nanoball-shaped Fe(III) oxide minerals formed by nitrate-reducing mixotrophic Fe(II) oxidation.</title>
        <authorList>
            <person name="Park S."/>
            <person name="Kim D.H."/>
            <person name="Lee J.H."/>
            <person name="Hur H.G."/>
        </authorList>
    </citation>
    <scope>NUCLEOTIDE SEQUENCE [LARGE SCALE GENOMIC DNA]</scope>
    <source>
        <strain evidence="4 5">DSM 6575</strain>
    </source>
</reference>
<dbReference type="STRING" id="34103.SAMN05421778_10954"/>
<evidence type="ECO:0000259" key="3">
    <source>
        <dbReference type="PROSITE" id="PS51371"/>
    </source>
</evidence>
<dbReference type="PANTHER" id="PTHR43080:SF2">
    <property type="entry name" value="CBS DOMAIN-CONTAINING PROTEIN"/>
    <property type="match status" value="1"/>
</dbReference>
<dbReference type="Pfam" id="PF00571">
    <property type="entry name" value="CBS"/>
    <property type="match status" value="2"/>
</dbReference>
<dbReference type="eggNOG" id="COG0517">
    <property type="taxonomic scope" value="Bacteria"/>
</dbReference>
<protein>
    <submittedName>
        <fullName evidence="4">Signal-transduction protein</fullName>
    </submittedName>
</protein>
<name>A0A059KRC9_9BURK</name>
<dbReference type="InterPro" id="IPR051257">
    <property type="entry name" value="Diverse_CBS-Domain"/>
</dbReference>
<dbReference type="Proteomes" id="UP000026714">
    <property type="component" value="Unassembled WGS sequence"/>
</dbReference>
<gene>
    <name evidence="4" type="ORF">X805_07450</name>
</gene>
<dbReference type="InterPro" id="IPR000644">
    <property type="entry name" value="CBS_dom"/>
</dbReference>
<dbReference type="InterPro" id="IPR046342">
    <property type="entry name" value="CBS_dom_sf"/>
</dbReference>